<organism evidence="1 2">
    <name type="scientific">Candidatus Liptonbacteria bacterium RIFOXYB1_FULL_36_10</name>
    <dbReference type="NCBI Taxonomy" id="1798654"/>
    <lineage>
        <taxon>Bacteria</taxon>
        <taxon>Candidatus Liptoniibacteriota</taxon>
    </lineage>
</organism>
<dbReference type="Proteomes" id="UP000178599">
    <property type="component" value="Unassembled WGS sequence"/>
</dbReference>
<evidence type="ECO:0000313" key="2">
    <source>
        <dbReference type="Proteomes" id="UP000178599"/>
    </source>
</evidence>
<reference evidence="1 2" key="1">
    <citation type="journal article" date="2016" name="Nat. Commun.">
        <title>Thousands of microbial genomes shed light on interconnected biogeochemical processes in an aquifer system.</title>
        <authorList>
            <person name="Anantharaman K."/>
            <person name="Brown C.T."/>
            <person name="Hug L.A."/>
            <person name="Sharon I."/>
            <person name="Castelle C.J."/>
            <person name="Probst A.J."/>
            <person name="Thomas B.C."/>
            <person name="Singh A."/>
            <person name="Wilkins M.J."/>
            <person name="Karaoz U."/>
            <person name="Brodie E.L."/>
            <person name="Williams K.H."/>
            <person name="Hubbard S.S."/>
            <person name="Banfield J.F."/>
        </authorList>
    </citation>
    <scope>NUCLEOTIDE SEQUENCE [LARGE SCALE GENOMIC DNA]</scope>
</reference>
<dbReference type="AlphaFoldDB" id="A0A1G2CNL5"/>
<dbReference type="EMBL" id="MHLE01000012">
    <property type="protein sequence ID" value="OGZ03006.1"/>
    <property type="molecule type" value="Genomic_DNA"/>
</dbReference>
<evidence type="ECO:0000313" key="1">
    <source>
        <dbReference type="EMBL" id="OGZ03006.1"/>
    </source>
</evidence>
<accession>A0A1G2CNL5</accession>
<comment type="caution">
    <text evidence="1">The sequence shown here is derived from an EMBL/GenBank/DDBJ whole genome shotgun (WGS) entry which is preliminary data.</text>
</comment>
<sequence length="201" mass="21782">MNKKEIFITLGASLMVISAFILPQVFASGQNSGNGQAVPSADFIAVEKAIESKNYSAWQSLVSGQKVAEVINEQNFSQYANALLKIKEGEATLKELGVGRGFGFKGEMKKKPENQANFTAIKNAIENNDYNTWKSLMDNNKITETITAENFSKFTEAHKLLSEGKADEAKAIFEELGLKRGIGMGFGGGRLHKAAPAASQN</sequence>
<gene>
    <name evidence="1" type="ORF">A2390_00095</name>
</gene>
<proteinExistence type="predicted"/>
<protein>
    <submittedName>
        <fullName evidence="1">Uncharacterized protein</fullName>
    </submittedName>
</protein>
<name>A0A1G2CNL5_9BACT</name>